<dbReference type="SUPFAM" id="SSF56112">
    <property type="entry name" value="Protein kinase-like (PK-like)"/>
    <property type="match status" value="1"/>
</dbReference>
<dbReference type="InterPro" id="IPR011009">
    <property type="entry name" value="Kinase-like_dom_sf"/>
</dbReference>
<accession>A0A3P6RLF3</accession>
<evidence type="ECO:0008006" key="3">
    <source>
        <dbReference type="Google" id="ProtNLM"/>
    </source>
</evidence>
<dbReference type="Gene3D" id="1.10.510.10">
    <property type="entry name" value="Transferase(Phosphotransferase) domain 1"/>
    <property type="match status" value="1"/>
</dbReference>
<dbReference type="AlphaFoldDB" id="A0A3P6RLF3"/>
<sequence length="235" mass="27160">MKTEMTEGDKLMLRLKIEVQVFTLCNEIKNPKKCSHFLAFVDKGKTRKFKFLVMGLVGKSLEDIRRNILYKNYSKPTAMNASLQTLQSIWDLHDIGYLHRQSFFKMLPTVDIKPQNFAIGLGHEENIIYMLDFGIARKYRIGDTKQVKVARLSVKFLGTIRFASRACHLGVEQGRKDDLEAWLYMVRKHKTKIFALFLHNSDAVKVVQTNPSITFTHTLRCFCNSSKKHCGPKVQ</sequence>
<keyword evidence="2" id="KW-1185">Reference proteome</keyword>
<dbReference type="OrthoDB" id="5979581at2759"/>
<gene>
    <name evidence="1" type="ORF">CGOC_LOCUS3786</name>
</gene>
<name>A0A3P6RLF3_CYLGO</name>
<evidence type="ECO:0000313" key="2">
    <source>
        <dbReference type="Proteomes" id="UP000271889"/>
    </source>
</evidence>
<dbReference type="Proteomes" id="UP000271889">
    <property type="component" value="Unassembled WGS sequence"/>
</dbReference>
<dbReference type="InterPro" id="IPR050235">
    <property type="entry name" value="CK1_Ser-Thr_kinase"/>
</dbReference>
<proteinExistence type="predicted"/>
<protein>
    <recommendedName>
        <fullName evidence="3">Protein kinase domain-containing protein</fullName>
    </recommendedName>
</protein>
<dbReference type="PANTHER" id="PTHR11909">
    <property type="entry name" value="CASEIN KINASE-RELATED"/>
    <property type="match status" value="1"/>
</dbReference>
<reference evidence="1 2" key="1">
    <citation type="submission" date="2018-11" db="EMBL/GenBank/DDBJ databases">
        <authorList>
            <consortium name="Pathogen Informatics"/>
        </authorList>
    </citation>
    <scope>NUCLEOTIDE SEQUENCE [LARGE SCALE GENOMIC DNA]</scope>
</reference>
<organism evidence="1 2">
    <name type="scientific">Cylicostephanus goldi</name>
    <name type="common">Nematode worm</name>
    <dbReference type="NCBI Taxonomy" id="71465"/>
    <lineage>
        <taxon>Eukaryota</taxon>
        <taxon>Metazoa</taxon>
        <taxon>Ecdysozoa</taxon>
        <taxon>Nematoda</taxon>
        <taxon>Chromadorea</taxon>
        <taxon>Rhabditida</taxon>
        <taxon>Rhabditina</taxon>
        <taxon>Rhabditomorpha</taxon>
        <taxon>Strongyloidea</taxon>
        <taxon>Strongylidae</taxon>
        <taxon>Cylicostephanus</taxon>
    </lineage>
</organism>
<evidence type="ECO:0000313" key="1">
    <source>
        <dbReference type="EMBL" id="VDK56843.1"/>
    </source>
</evidence>
<dbReference type="EMBL" id="UYRV01009746">
    <property type="protein sequence ID" value="VDK56843.1"/>
    <property type="molecule type" value="Genomic_DNA"/>
</dbReference>